<gene>
    <name evidence="1" type="ordered locus">AMF_573</name>
</gene>
<evidence type="ECO:0000313" key="2">
    <source>
        <dbReference type="Proteomes" id="UP000007307"/>
    </source>
</evidence>
<reference evidence="1 2" key="1">
    <citation type="journal article" date="2009" name="BMC Genomics">
        <title>Conservation in the face of diversity: multistrain analysis of an intracellular bacterium.</title>
        <authorList>
            <person name="Dark M.J."/>
            <person name="Herndon D.R."/>
            <person name="Kappmeyer L.S."/>
            <person name="Gonzales M.P."/>
            <person name="Nordeen E."/>
            <person name="Palmer G.H."/>
            <person name="Knowles D.P. Jr."/>
            <person name="Brayton K.A."/>
        </authorList>
    </citation>
    <scope>NUCLEOTIDE SEQUENCE [LARGE SCALE GENOMIC DNA]</scope>
    <source>
        <strain evidence="1 2">Florida</strain>
    </source>
</reference>
<organism evidence="1 2">
    <name type="scientific">Anaplasma marginale (strain Florida)</name>
    <dbReference type="NCBI Taxonomy" id="320483"/>
    <lineage>
        <taxon>Bacteria</taxon>
        <taxon>Pseudomonadati</taxon>
        <taxon>Pseudomonadota</taxon>
        <taxon>Alphaproteobacteria</taxon>
        <taxon>Rickettsiales</taxon>
        <taxon>Anaplasmataceae</taxon>
        <taxon>Anaplasma</taxon>
    </lineage>
</organism>
<dbReference type="STRING" id="320483.AMF_573"/>
<proteinExistence type="predicted"/>
<sequence>MHAKDYRGVLYQCMKHLVASNACKANSLLLSTAQKAAAYMAEHYNALLSSIIVYQCVNTCPTNPSSSSTLRKVAAMQCNTLYHC</sequence>
<keyword evidence="2" id="KW-1185">Reference proteome</keyword>
<dbReference type="HOGENOM" id="CLU_2520377_0_0_5"/>
<dbReference type="KEGG" id="amf:AMF_573"/>
<protein>
    <submittedName>
        <fullName evidence="1">Uncharacterized protein</fullName>
    </submittedName>
</protein>
<dbReference type="AlphaFoldDB" id="B9KIV7"/>
<dbReference type="Proteomes" id="UP000007307">
    <property type="component" value="Chromosome"/>
</dbReference>
<evidence type="ECO:0000313" key="1">
    <source>
        <dbReference type="EMBL" id="ACM49419.1"/>
    </source>
</evidence>
<accession>B9KIV7</accession>
<dbReference type="EMBL" id="CP001079">
    <property type="protein sequence ID" value="ACM49419.1"/>
    <property type="molecule type" value="Genomic_DNA"/>
</dbReference>
<name>B9KIV7_ANAMF</name>